<feature type="region of interest" description="Disordered" evidence="1">
    <location>
        <begin position="67"/>
        <end position="88"/>
    </location>
</feature>
<reference evidence="2 3" key="1">
    <citation type="submission" date="2015-03" db="EMBL/GenBank/DDBJ databases">
        <title>Genomics and transcriptomics of the oil-accumulating basidiomycete yeast T. oleaginosus allow insights into substrate utilization and the diverse evolutionary trajectories of mating systems in fungi.</title>
        <authorList>
            <consortium name="DOE Joint Genome Institute"/>
            <person name="Kourist R."/>
            <person name="Kracht O."/>
            <person name="Bracharz F."/>
            <person name="Lipzen A."/>
            <person name="Nolan M."/>
            <person name="Ohm R."/>
            <person name="Grigoriev I."/>
            <person name="Sun S."/>
            <person name="Heitman J."/>
            <person name="Bruck T."/>
            <person name="Nowrousian M."/>
        </authorList>
    </citation>
    <scope>NUCLEOTIDE SEQUENCE [LARGE SCALE GENOMIC DNA]</scope>
    <source>
        <strain evidence="2 3">IBC0246</strain>
    </source>
</reference>
<keyword evidence="3" id="KW-1185">Reference proteome</keyword>
<evidence type="ECO:0000313" key="3">
    <source>
        <dbReference type="Proteomes" id="UP000053611"/>
    </source>
</evidence>
<accession>A0A0J0XI63</accession>
<dbReference type="GeneID" id="28986108"/>
<dbReference type="Proteomes" id="UP000053611">
    <property type="component" value="Unassembled WGS sequence"/>
</dbReference>
<protein>
    <submittedName>
        <fullName evidence="2">Uncharacterized protein</fullName>
    </submittedName>
</protein>
<dbReference type="EMBL" id="KQ087228">
    <property type="protein sequence ID" value="KLT40820.1"/>
    <property type="molecule type" value="Genomic_DNA"/>
</dbReference>
<dbReference type="AlphaFoldDB" id="A0A0J0XI63"/>
<gene>
    <name evidence="2" type="ORF">CC85DRAFT_303823</name>
</gene>
<evidence type="ECO:0000256" key="1">
    <source>
        <dbReference type="SAM" id="MobiDB-lite"/>
    </source>
</evidence>
<name>A0A0J0XI63_9TREE</name>
<organism evidence="2 3">
    <name type="scientific">Cutaneotrichosporon oleaginosum</name>
    <dbReference type="NCBI Taxonomy" id="879819"/>
    <lineage>
        <taxon>Eukaryota</taxon>
        <taxon>Fungi</taxon>
        <taxon>Dikarya</taxon>
        <taxon>Basidiomycota</taxon>
        <taxon>Agaricomycotina</taxon>
        <taxon>Tremellomycetes</taxon>
        <taxon>Trichosporonales</taxon>
        <taxon>Trichosporonaceae</taxon>
        <taxon>Cutaneotrichosporon</taxon>
    </lineage>
</organism>
<evidence type="ECO:0000313" key="2">
    <source>
        <dbReference type="EMBL" id="KLT40820.1"/>
    </source>
</evidence>
<dbReference type="RefSeq" id="XP_018277311.1">
    <property type="nucleotide sequence ID" value="XM_018425505.1"/>
</dbReference>
<sequence>MSDVTPILYPPSLNPFHDDPHLFFVAASYCWHEELPHLDSLRRAHLPQSPAKRSFFATLAPKLSGPDAESPVVNGQANPPLARNPYTPGRQLTNAELPRQAMKFATPEEEIAYFTQFVHDWQAPSYPSVEGQRSMRIASNPLLNGGLKPPKVMGNQPHAIVPTTPQAAASCTQTPAHNSVPSLATGLASSPMPSRPIGRLALSSAFAVPQQNPPTGQPTHTPALNIRPKPQLPNIKLAVIALQLLDEGKRHPAMDHSGLNSMLEHLAQVLDTSRALPRLFAHQFHMSKAVEPALRVRPALLIPTYLKYREETIKAFRAATNQDPHPITVPLPYTWPIHQQRRSDLLYRLGSVAAARALIEGVCASSLV</sequence>
<proteinExistence type="predicted"/>